<dbReference type="Proteomes" id="UP000236161">
    <property type="component" value="Unassembled WGS sequence"/>
</dbReference>
<dbReference type="PANTHER" id="PTHR10688">
    <property type="entry name" value="PWWP DOMAIN-CONTAINING PROTEIN"/>
    <property type="match status" value="1"/>
</dbReference>
<dbReference type="PANTHER" id="PTHR10688:SF14">
    <property type="entry name" value="PWWP DOMAIN-CONTAINING PROTEIN"/>
    <property type="match status" value="1"/>
</dbReference>
<dbReference type="CDD" id="cd05162">
    <property type="entry name" value="PWWP"/>
    <property type="match status" value="1"/>
</dbReference>
<evidence type="ECO:0000313" key="2">
    <source>
        <dbReference type="EMBL" id="PKA58802.1"/>
    </source>
</evidence>
<proteinExistence type="predicted"/>
<dbReference type="STRING" id="1088818.A0A2I0ATC9"/>
<evidence type="ECO:0000313" key="3">
    <source>
        <dbReference type="Proteomes" id="UP000236161"/>
    </source>
</evidence>
<dbReference type="Gene3D" id="2.30.30.140">
    <property type="match status" value="1"/>
</dbReference>
<organism evidence="2 3">
    <name type="scientific">Apostasia shenzhenica</name>
    <dbReference type="NCBI Taxonomy" id="1088818"/>
    <lineage>
        <taxon>Eukaryota</taxon>
        <taxon>Viridiplantae</taxon>
        <taxon>Streptophyta</taxon>
        <taxon>Embryophyta</taxon>
        <taxon>Tracheophyta</taxon>
        <taxon>Spermatophyta</taxon>
        <taxon>Magnoliopsida</taxon>
        <taxon>Liliopsida</taxon>
        <taxon>Asparagales</taxon>
        <taxon>Orchidaceae</taxon>
        <taxon>Apostasioideae</taxon>
        <taxon>Apostasia</taxon>
    </lineage>
</organism>
<dbReference type="AlphaFoldDB" id="A0A2I0ATC9"/>
<dbReference type="PROSITE" id="PS50812">
    <property type="entry name" value="PWWP"/>
    <property type="match status" value="1"/>
</dbReference>
<dbReference type="InterPro" id="IPR000313">
    <property type="entry name" value="PWWP_dom"/>
</dbReference>
<name>A0A2I0ATC9_9ASPA</name>
<dbReference type="InterPro" id="IPR052657">
    <property type="entry name" value="PDP_family_Arabidopsis"/>
</dbReference>
<keyword evidence="3" id="KW-1185">Reference proteome</keyword>
<sequence length="343" mass="38199">MLNKPPCPPIFHNPFPFGSSSFPARPNSSSPRSHNSMSEFRLCELATADQTGSGGRAPSDEVPSLDVFCCKVISSSPTRNTVDLGSDESVSGHSQHLGLCSFQSVSWKRFKSRSIRKPLSGPASLAKYKSLNSWINRKVLLHSNSYLDNQFPREPLLCSLDKSTIPSRDLDAWLAPGNIVWVKTITGGWWPAEVVDIIAPEGIVRRHVRQVVVQLFGCHELTWVRKAEDLSQFSDCYEERCKNHSEAFQDALKQALCKYGHEMVGTSQNGFIDACDSSVSSSTKHGHDEEGGRGRRRRKLKIHFDEISVPDKPARKLRRLKIMRMLGLVAPVGSPFSLSHRSS</sequence>
<dbReference type="SUPFAM" id="SSF63748">
    <property type="entry name" value="Tudor/PWWP/MBT"/>
    <property type="match status" value="1"/>
</dbReference>
<dbReference type="OrthoDB" id="5964980at2759"/>
<dbReference type="EMBL" id="KZ451950">
    <property type="protein sequence ID" value="PKA58802.1"/>
    <property type="molecule type" value="Genomic_DNA"/>
</dbReference>
<accession>A0A2I0ATC9</accession>
<gene>
    <name evidence="2" type="ORF">AXF42_Ash000895</name>
</gene>
<dbReference type="Pfam" id="PF00855">
    <property type="entry name" value="PWWP"/>
    <property type="match status" value="1"/>
</dbReference>
<feature type="domain" description="PWWP" evidence="1">
    <location>
        <begin position="176"/>
        <end position="235"/>
    </location>
</feature>
<evidence type="ECO:0000259" key="1">
    <source>
        <dbReference type="PROSITE" id="PS50812"/>
    </source>
</evidence>
<protein>
    <recommendedName>
        <fullName evidence="1">PWWP domain-containing protein</fullName>
    </recommendedName>
</protein>
<reference evidence="2 3" key="1">
    <citation type="journal article" date="2017" name="Nature">
        <title>The Apostasia genome and the evolution of orchids.</title>
        <authorList>
            <person name="Zhang G.Q."/>
            <person name="Liu K.W."/>
            <person name="Li Z."/>
            <person name="Lohaus R."/>
            <person name="Hsiao Y.Y."/>
            <person name="Niu S.C."/>
            <person name="Wang J.Y."/>
            <person name="Lin Y.C."/>
            <person name="Xu Q."/>
            <person name="Chen L.J."/>
            <person name="Yoshida K."/>
            <person name="Fujiwara S."/>
            <person name="Wang Z.W."/>
            <person name="Zhang Y.Q."/>
            <person name="Mitsuda N."/>
            <person name="Wang M."/>
            <person name="Liu G.H."/>
            <person name="Pecoraro L."/>
            <person name="Huang H.X."/>
            <person name="Xiao X.J."/>
            <person name="Lin M."/>
            <person name="Wu X.Y."/>
            <person name="Wu W.L."/>
            <person name="Chen Y.Y."/>
            <person name="Chang S.B."/>
            <person name="Sakamoto S."/>
            <person name="Ohme-Takagi M."/>
            <person name="Yagi M."/>
            <person name="Zeng S.J."/>
            <person name="Shen C.Y."/>
            <person name="Yeh C.M."/>
            <person name="Luo Y.B."/>
            <person name="Tsai W.C."/>
            <person name="Van de Peer Y."/>
            <person name="Liu Z.J."/>
        </authorList>
    </citation>
    <scope>NUCLEOTIDE SEQUENCE [LARGE SCALE GENOMIC DNA]</scope>
    <source>
        <strain evidence="3">cv. Shenzhen</strain>
        <tissue evidence="2">Stem</tissue>
    </source>
</reference>